<dbReference type="EMBL" id="JPWV03000138">
    <property type="protein sequence ID" value="KAG2523475.1"/>
    <property type="molecule type" value="Genomic_DNA"/>
</dbReference>
<reference evidence="5 6" key="2">
    <citation type="submission" date="2018-07" db="EMBL/GenBank/DDBJ databases">
        <title>Genome sequencing of oomycete isolates from Chile give support for New Zealand origin for Phytophthora kernoviae and make available the first Nothophytophthora sp. genome.</title>
        <authorList>
            <person name="Studholme D.J."/>
            <person name="Sanfuentes E."/>
            <person name="Panda P."/>
            <person name="Hill R."/>
            <person name="Sambles C."/>
            <person name="Grant M."/>
            <person name="Williams N.M."/>
            <person name="Mcdougal R.L."/>
        </authorList>
    </citation>
    <scope>NUCLEOTIDE SEQUENCE [LARGE SCALE GENOMIC DNA]</scope>
    <source>
        <strain evidence="3">Chile2</strain>
        <strain evidence="4">Chile4</strain>
    </source>
</reference>
<dbReference type="EMBL" id="JPWU03000126">
    <property type="protein sequence ID" value="KAG2525418.1"/>
    <property type="molecule type" value="Genomic_DNA"/>
</dbReference>
<keyword evidence="5" id="KW-1185">Reference proteome</keyword>
<protein>
    <submittedName>
        <fullName evidence="4">Uncharacterized protein</fullName>
    </submittedName>
</protein>
<dbReference type="STRING" id="325452.A0A3R7GYK3"/>
<evidence type="ECO:0000313" key="3">
    <source>
        <dbReference type="EMBL" id="RLN10500.1"/>
    </source>
</evidence>
<dbReference type="Proteomes" id="UP000785171">
    <property type="component" value="Unassembled WGS sequence"/>
</dbReference>
<comment type="caution">
    <text evidence="4">The sequence shown here is derived from an EMBL/GenBank/DDBJ whole genome shotgun (WGS) entry which is preliminary data.</text>
</comment>
<dbReference type="EMBL" id="MBDN02000078">
    <property type="protein sequence ID" value="RLN81487.1"/>
    <property type="molecule type" value="Genomic_DNA"/>
</dbReference>
<dbReference type="EMBL" id="MAYM02001829">
    <property type="protein sequence ID" value="RLN10500.1"/>
    <property type="molecule type" value="Genomic_DNA"/>
</dbReference>
<dbReference type="Proteomes" id="UP000285883">
    <property type="component" value="Unassembled WGS sequence"/>
</dbReference>
<evidence type="ECO:0000313" key="5">
    <source>
        <dbReference type="Proteomes" id="UP000285624"/>
    </source>
</evidence>
<dbReference type="Proteomes" id="UP000285624">
    <property type="component" value="Unassembled WGS sequence"/>
</dbReference>
<evidence type="ECO:0000313" key="4">
    <source>
        <dbReference type="EMBL" id="RLN81487.1"/>
    </source>
</evidence>
<reference evidence="1" key="3">
    <citation type="submission" date="2020-06" db="EMBL/GenBank/DDBJ databases">
        <authorList>
            <person name="Studholme D.J."/>
        </authorList>
    </citation>
    <scope>NUCLEOTIDE SEQUENCE</scope>
    <source>
        <strain evidence="1">NZFS 2646</strain>
        <strain evidence="2">NZFS 3630</strain>
    </source>
</reference>
<dbReference type="Proteomes" id="UP000792063">
    <property type="component" value="Unassembled WGS sequence"/>
</dbReference>
<gene>
    <name evidence="3" type="ORF">BBI17_003699</name>
    <name evidence="4" type="ORF">BBO99_00003683</name>
    <name evidence="1" type="ORF">JM16_002272</name>
    <name evidence="2" type="ORF">JM18_002340</name>
</gene>
<name>A0A3R7GYK3_9STRA</name>
<sequence>MSKWDMETKIAEEGSPLTDEARLAFLEEFALAEDLGTKHGLVQRKFVPGTADFWFYDSVCVLLELQTLTEAEDPVKDTEAWGVLSEKKTQLETAEQQLNAAGCWKRMQRLQRRRLLLELELNYRLKKPSTDIASVTQQLTTALQINHLDPEPAGVINNMTNTPFPTTLSEELLDIDKIIEGKLTLLKFDSARASSLERILQDLDVYAREKTFQKVLLWDGSDDERWELLEVFLDDYAFEYTDIPGYVMYSLEI</sequence>
<evidence type="ECO:0000313" key="6">
    <source>
        <dbReference type="Proteomes" id="UP000285883"/>
    </source>
</evidence>
<reference evidence="1" key="1">
    <citation type="journal article" date="2015" name="Genom Data">
        <title>Genome sequences of six Phytophthora species associated with forests in New Zealand.</title>
        <authorList>
            <person name="Studholme D.J."/>
            <person name="McDougal R.L."/>
            <person name="Sambles C."/>
            <person name="Hansen E."/>
            <person name="Hardy G."/>
            <person name="Grant M."/>
            <person name="Ganley R.J."/>
            <person name="Williams N.M."/>
        </authorList>
    </citation>
    <scope>NUCLEOTIDE SEQUENCE</scope>
    <source>
        <strain evidence="1">NZFS 2646</strain>
        <strain evidence="2">NZFS 3630</strain>
    </source>
</reference>
<accession>A0A3R7GYK3</accession>
<evidence type="ECO:0000313" key="2">
    <source>
        <dbReference type="EMBL" id="KAG2525418.1"/>
    </source>
</evidence>
<dbReference type="AlphaFoldDB" id="A0A3R7GYK3"/>
<organism evidence="4 5">
    <name type="scientific">Phytophthora kernoviae</name>
    <dbReference type="NCBI Taxonomy" id="325452"/>
    <lineage>
        <taxon>Eukaryota</taxon>
        <taxon>Sar</taxon>
        <taxon>Stramenopiles</taxon>
        <taxon>Oomycota</taxon>
        <taxon>Peronosporomycetes</taxon>
        <taxon>Peronosporales</taxon>
        <taxon>Peronosporaceae</taxon>
        <taxon>Phytophthora</taxon>
    </lineage>
</organism>
<proteinExistence type="predicted"/>
<evidence type="ECO:0000313" key="1">
    <source>
        <dbReference type="EMBL" id="KAG2523475.1"/>
    </source>
</evidence>